<gene>
    <name evidence="10" type="ORF">AFK71_03550</name>
</gene>
<feature type="transmembrane region" description="Helical" evidence="8">
    <location>
        <begin position="258"/>
        <end position="278"/>
    </location>
</feature>
<dbReference type="Proteomes" id="UP000036780">
    <property type="component" value="Unassembled WGS sequence"/>
</dbReference>
<reference evidence="11" key="1">
    <citation type="submission" date="2015-07" db="EMBL/GenBank/DDBJ databases">
        <title>Fjat-10053 dsm26.</title>
        <authorList>
            <person name="Liu B."/>
            <person name="Wang J."/>
            <person name="Zhu Y."/>
            <person name="Liu G."/>
            <person name="Chen Q."/>
            <person name="Chen Z."/>
            <person name="Lan J."/>
            <person name="Che J."/>
            <person name="Ge C."/>
            <person name="Shi H."/>
            <person name="Pan Z."/>
            <person name="Liu X."/>
        </authorList>
    </citation>
    <scope>NUCLEOTIDE SEQUENCE [LARGE SCALE GENOMIC DNA]</scope>
    <source>
        <strain evidence="11">DSM 26</strain>
    </source>
</reference>
<feature type="transmembrane region" description="Helical" evidence="8">
    <location>
        <begin position="12"/>
        <end position="32"/>
    </location>
</feature>
<evidence type="ECO:0000256" key="2">
    <source>
        <dbReference type="ARBA" id="ARBA00007783"/>
    </source>
</evidence>
<dbReference type="GO" id="GO:0005886">
    <property type="term" value="C:plasma membrane"/>
    <property type="evidence" value="ECO:0007669"/>
    <property type="project" value="UniProtKB-SubCell"/>
</dbReference>
<dbReference type="PANTHER" id="PTHR30294">
    <property type="entry name" value="MEMBRANE COMPONENT OF ABC TRANSPORTER YHHJ-RELATED"/>
    <property type="match status" value="1"/>
</dbReference>
<evidence type="ECO:0000256" key="4">
    <source>
        <dbReference type="ARBA" id="ARBA00022475"/>
    </source>
</evidence>
<feature type="transmembrane region" description="Helical" evidence="8">
    <location>
        <begin position="220"/>
        <end position="246"/>
    </location>
</feature>
<evidence type="ECO:0000256" key="5">
    <source>
        <dbReference type="ARBA" id="ARBA00022692"/>
    </source>
</evidence>
<dbReference type="GO" id="GO:0140359">
    <property type="term" value="F:ABC-type transporter activity"/>
    <property type="evidence" value="ECO:0007669"/>
    <property type="project" value="InterPro"/>
</dbReference>
<evidence type="ECO:0000313" key="10">
    <source>
        <dbReference type="EMBL" id="KNE21895.1"/>
    </source>
</evidence>
<name>A0A0L0QT68_VIRPA</name>
<dbReference type="InterPro" id="IPR051449">
    <property type="entry name" value="ABC-2_transporter_component"/>
</dbReference>
<keyword evidence="4" id="KW-1003">Cell membrane</keyword>
<dbReference type="InterPro" id="IPR047817">
    <property type="entry name" value="ABC2_TM_bact-type"/>
</dbReference>
<sequence length="370" mass="42072">MIAILIAKAKHLLRNPWTFLSFIGMSIGFAFITGSAGQENMIRVPVAVMDDEVNQSSIKTALEQEEAILFKEMEKKDMFQLIEDGKVEVGVLLRKDSYELVVGVESTTVTMVDNAVHQAYIQYLQQKKIVDHASESRQEKDAFVKEMNHALDEPVFTVRVSNFTSDKGFIYDSRYQFLFGFSLFFVIYTIGYNVLPILIEKQDGIWDRLILSPVKKWDMYAGNMIYSFFVGYLQVAIIFSFFYFIIGIDFNGMFMEALLLLIPYVFTIVALAILLTAVVKNAQQFNAVITIFAVCMAMIGGAYWPIEIVESKILIGLSKINPLTYGMEILHGAVNYGYSFEQLFYPISILLLMGVVMISIGIHLMEKRHI</sequence>
<comment type="subcellular location">
    <subcellularLocation>
        <location evidence="1">Cell membrane</location>
        <topology evidence="1">Multi-pass membrane protein</topology>
    </subcellularLocation>
</comment>
<dbReference type="GeneID" id="66869623"/>
<proteinExistence type="inferred from homology"/>
<evidence type="ECO:0000256" key="8">
    <source>
        <dbReference type="SAM" id="Phobius"/>
    </source>
</evidence>
<dbReference type="PROSITE" id="PS51012">
    <property type="entry name" value="ABC_TM2"/>
    <property type="match status" value="1"/>
</dbReference>
<protein>
    <submittedName>
        <fullName evidence="10">Multidrug ABC transporter permease</fullName>
    </submittedName>
</protein>
<evidence type="ECO:0000259" key="9">
    <source>
        <dbReference type="PROSITE" id="PS51012"/>
    </source>
</evidence>
<dbReference type="EMBL" id="LGTO01000004">
    <property type="protein sequence ID" value="KNE21895.1"/>
    <property type="molecule type" value="Genomic_DNA"/>
</dbReference>
<dbReference type="RefSeq" id="WP_050350174.1">
    <property type="nucleotide sequence ID" value="NZ_CP073011.1"/>
</dbReference>
<keyword evidence="3" id="KW-0813">Transport</keyword>
<feature type="transmembrane region" description="Helical" evidence="8">
    <location>
        <begin position="343"/>
        <end position="365"/>
    </location>
</feature>
<dbReference type="PATRIC" id="fig|1473.5.peg.3655"/>
<dbReference type="Pfam" id="PF12698">
    <property type="entry name" value="ABC2_membrane_3"/>
    <property type="match status" value="1"/>
</dbReference>
<accession>A0A0L0QT68</accession>
<dbReference type="PANTHER" id="PTHR30294:SF29">
    <property type="entry name" value="MULTIDRUG ABC TRANSPORTER PERMEASE YBHS-RELATED"/>
    <property type="match status" value="1"/>
</dbReference>
<dbReference type="InterPro" id="IPR013525">
    <property type="entry name" value="ABC2_TM"/>
</dbReference>
<evidence type="ECO:0000313" key="11">
    <source>
        <dbReference type="Proteomes" id="UP000036780"/>
    </source>
</evidence>
<comment type="similarity">
    <text evidence="2">Belongs to the ABC-2 integral membrane protein family.</text>
</comment>
<feature type="domain" description="ABC transmembrane type-2" evidence="9">
    <location>
        <begin position="140"/>
        <end position="368"/>
    </location>
</feature>
<comment type="caution">
    <text evidence="10">The sequence shown here is derived from an EMBL/GenBank/DDBJ whole genome shotgun (WGS) entry which is preliminary data.</text>
</comment>
<keyword evidence="7 8" id="KW-0472">Membrane</keyword>
<feature type="transmembrane region" description="Helical" evidence="8">
    <location>
        <begin position="177"/>
        <end position="199"/>
    </location>
</feature>
<keyword evidence="5 8" id="KW-0812">Transmembrane</keyword>
<dbReference type="AlphaFoldDB" id="A0A0L0QT68"/>
<dbReference type="OrthoDB" id="266913at2"/>
<organism evidence="10 11">
    <name type="scientific">Virgibacillus pantothenticus</name>
    <dbReference type="NCBI Taxonomy" id="1473"/>
    <lineage>
        <taxon>Bacteria</taxon>
        <taxon>Bacillati</taxon>
        <taxon>Bacillota</taxon>
        <taxon>Bacilli</taxon>
        <taxon>Bacillales</taxon>
        <taxon>Bacillaceae</taxon>
        <taxon>Virgibacillus</taxon>
    </lineage>
</organism>
<evidence type="ECO:0000256" key="6">
    <source>
        <dbReference type="ARBA" id="ARBA00022989"/>
    </source>
</evidence>
<evidence type="ECO:0000256" key="3">
    <source>
        <dbReference type="ARBA" id="ARBA00022448"/>
    </source>
</evidence>
<evidence type="ECO:0000256" key="7">
    <source>
        <dbReference type="ARBA" id="ARBA00023136"/>
    </source>
</evidence>
<keyword evidence="11" id="KW-1185">Reference proteome</keyword>
<evidence type="ECO:0000256" key="1">
    <source>
        <dbReference type="ARBA" id="ARBA00004651"/>
    </source>
</evidence>
<feature type="transmembrane region" description="Helical" evidence="8">
    <location>
        <begin position="285"/>
        <end position="306"/>
    </location>
</feature>
<keyword evidence="6 8" id="KW-1133">Transmembrane helix</keyword>